<keyword evidence="5" id="KW-1185">Reference proteome</keyword>
<evidence type="ECO:0000259" key="3">
    <source>
        <dbReference type="Pfam" id="PF00557"/>
    </source>
</evidence>
<dbReference type="InterPro" id="IPR036005">
    <property type="entry name" value="Creatinase/aminopeptidase-like"/>
</dbReference>
<dbReference type="SUPFAM" id="SSF55920">
    <property type="entry name" value="Creatinase/aminopeptidase"/>
    <property type="match status" value="1"/>
</dbReference>
<evidence type="ECO:0000313" key="4">
    <source>
        <dbReference type="EMBL" id="CAE8615555.1"/>
    </source>
</evidence>
<dbReference type="SUPFAM" id="SSF56672">
    <property type="entry name" value="DNA/RNA polymerases"/>
    <property type="match status" value="1"/>
</dbReference>
<evidence type="ECO:0000256" key="2">
    <source>
        <dbReference type="SAM" id="MobiDB-lite"/>
    </source>
</evidence>
<dbReference type="Gene3D" id="3.90.230.10">
    <property type="entry name" value="Creatinase/methionine aminopeptidase superfamily"/>
    <property type="match status" value="1"/>
</dbReference>
<dbReference type="PANTHER" id="PTHR10804">
    <property type="entry name" value="PROTEASE FAMILY M24 METHIONYL AMINOPEPTIDASE, AMINOPEPTIDASE P"/>
    <property type="match status" value="1"/>
</dbReference>
<dbReference type="InterPro" id="IPR000994">
    <property type="entry name" value="Pept_M24"/>
</dbReference>
<reference evidence="4" key="1">
    <citation type="submission" date="2021-02" db="EMBL/GenBank/DDBJ databases">
        <authorList>
            <person name="Dougan E. K."/>
            <person name="Rhodes N."/>
            <person name="Thang M."/>
            <person name="Chan C."/>
        </authorList>
    </citation>
    <scope>NUCLEOTIDE SEQUENCE</scope>
</reference>
<gene>
    <name evidence="4" type="ORF">PGLA1383_LOCUS33269</name>
</gene>
<dbReference type="Proteomes" id="UP000654075">
    <property type="component" value="Unassembled WGS sequence"/>
</dbReference>
<feature type="compositionally biased region" description="Acidic residues" evidence="2">
    <location>
        <begin position="757"/>
        <end position="774"/>
    </location>
</feature>
<dbReference type="InterPro" id="IPR036388">
    <property type="entry name" value="WH-like_DNA-bd_sf"/>
</dbReference>
<dbReference type="SUPFAM" id="SSF46785">
    <property type="entry name" value="Winged helix' DNA-binding domain"/>
    <property type="match status" value="1"/>
</dbReference>
<protein>
    <recommendedName>
        <fullName evidence="3">Peptidase M24 domain-containing protein</fullName>
    </recommendedName>
</protein>
<dbReference type="FunFam" id="1.10.10.10:FF:000029">
    <property type="entry name" value="Proliferation-associated 2G4, a"/>
    <property type="match status" value="1"/>
</dbReference>
<name>A0A813FN36_POLGL</name>
<accession>A0A813FN36</accession>
<dbReference type="Gene3D" id="1.10.10.10">
    <property type="entry name" value="Winged helix-like DNA-binding domain superfamily/Winged helix DNA-binding domain"/>
    <property type="match status" value="1"/>
</dbReference>
<dbReference type="OrthoDB" id="447958at2759"/>
<dbReference type="PANTHER" id="PTHR10804:SF11">
    <property type="entry name" value="PROLIFERATION-ASSOCIATED PROTEIN 2G4"/>
    <property type="match status" value="1"/>
</dbReference>
<evidence type="ECO:0000313" key="5">
    <source>
        <dbReference type="Proteomes" id="UP000654075"/>
    </source>
</evidence>
<feature type="region of interest" description="Disordered" evidence="2">
    <location>
        <begin position="1823"/>
        <end position="1847"/>
    </location>
</feature>
<dbReference type="Pfam" id="PF00557">
    <property type="entry name" value="Peptidase_M24"/>
    <property type="match status" value="1"/>
</dbReference>
<organism evidence="4 5">
    <name type="scientific">Polarella glacialis</name>
    <name type="common">Dinoflagellate</name>
    <dbReference type="NCBI Taxonomy" id="89957"/>
    <lineage>
        <taxon>Eukaryota</taxon>
        <taxon>Sar</taxon>
        <taxon>Alveolata</taxon>
        <taxon>Dinophyceae</taxon>
        <taxon>Suessiales</taxon>
        <taxon>Suessiaceae</taxon>
        <taxon>Polarella</taxon>
    </lineage>
</organism>
<dbReference type="EMBL" id="CAJNNV010025658">
    <property type="protein sequence ID" value="CAE8615555.1"/>
    <property type="molecule type" value="Genomic_DNA"/>
</dbReference>
<evidence type="ECO:0000256" key="1">
    <source>
        <dbReference type="ARBA" id="ARBA00007319"/>
    </source>
</evidence>
<proteinExistence type="inferred from homology"/>
<feature type="compositionally biased region" description="Gly residues" evidence="2">
    <location>
        <begin position="353"/>
        <end position="371"/>
    </location>
</feature>
<feature type="compositionally biased region" description="Acidic residues" evidence="2">
    <location>
        <begin position="782"/>
        <end position="810"/>
    </location>
</feature>
<feature type="compositionally biased region" description="Basic and acidic residues" evidence="2">
    <location>
        <begin position="741"/>
        <end position="756"/>
    </location>
</feature>
<sequence>MGDVGGLGGQGGPAALLTELEILEAQGRLDSDLMALLDGKAVPLVIQARLALKGYTSISVFALVEDNRTAFREFLRNDLLLESNADPASRFATAAMVACWEAAKTRFEKRNQADADASAARLPKTVPRIEHLELRMKFAKMFYEIKDKVTPAKTLLEGFWENIEEGELRPMSLKELVSREDTEDDNMVAGFDLKTGYLKLSKNKKETAMPVDFESLRLKLKLLGHLWIFSKLKFPNKDFLRNFSIRDFDDLADFLCGEEVAGLKAKDELGNTVATPSLELVLAYDFQIRKEMIRRINSGTEAGEALRLAKTDIAIKERFFTTPCGLQALASGSSGSRGRSRERSRGRQTGQRQQGGQGKGGWQGGSGGSGGNWQPKGGRGAAVINVEGFMSAGGALEAIPYMRARAITSETGPAAKPVLEFKVLYLFAGDHRKCSVKECLSALFGKKEGKALKKSFTVLLVFEEWDILRGDEFDLSKKTVQENLNAKITAGVYDYVLMSPPCNSWTRVLFANRWGPSPVRSAQHPWGFPWLKKADKLRAELGNCFVKHCLAILKICRDAVSVQTGRRVRVFWEHPEDLGALWSETVVVQPASVWQLPEMREEITEAHRRWTMAFWQCYFGANYAKPTRVVTDIPGLRGWGPEEWPQMDARGWYQGPLPRKCGHSDHVTLAKQSPEEASYRTTGIAAYPPAMDAAIAKAIYEDILTARSEQVKDSSEGHRPVGGVKADVPQKEEKKKRKRVELKPRKELRKQDREVESGEDDLPPGLVDDSEDEGAELREPESESEVEEDDYLLPDPVDESEDEEAGEELEAGAAPCNPVTLGGVGSPIRVATKGTTRSLHDGGGLCSPGRWPPARRTLPGTHFDAIRSCFVKGLRVWECRVKEEPGGVDRAFAELACGKVQESPFKKEAVQVKEDLDAILRSKGFDPGPKPGDRKTVIAYRRLRASLAAARDADWKYLDELAAKGIAIGVGVELPRTPAVYEEKKSWKLKEIEEDPVQMWCDNYASAKDSIQDIRRQVDLDVKAGAALRMEKKVAKEKYGDWLTVAALGAIVKEPGSEEVRILYDGTNKVGTNNRIRVMDRMRFPGIGDLDAMLRQARDDEGAPRLGMVFDIAKAHRLIPVREEDWGLQAFALDDDPDHLYLYTTGTFGIASAAYWWSRVSGGIVRLVHYILGKLFFVWMLLYADDGLVLGGGNHQKQSLLLLFLILEVFDVPVSWKKVKGGFSLDWIGYSIDVKGFQVGVNVKKVEWVQKWVEERLRDGGVLGRIMKSGVGRLCFLVGVLEHVKPFLGPLFAWNAKLAVGSFVALPPAVRLLLTWIVRKVTNLHMRPCKSLPSVWGEAFRLDAKAQGDLVCIGGWESFGGISCDKARWFSVRLSKKQIPWAFAKGEPFKTVASLELLGVLISILVFIKDAPWRNGVAQVAFTAFTDNQGNGYLLNKLMTSKYPLNVILIEVAEQLEAANAFTNLEWVPREQNVEADALTNEEFAGFDLSKRIEVNFESLPLLVLPSLMASAEELYRIAQTQELWHENKFTKKANAKQSGIAFPTCISVNEIIGHFSPLKGESRQLKAGDVAKIDLACHIDGFIAAAAQTVIVGDDKVDDKRANVIHAAWNAAEAALRLVQVGNTNTQVTQAFSKMAEDFKVKPMQGVLSHQLKKHIIDGNKCIICCETQDEKVEEFEFEMNEVYCLDIVMSTGEGKGKETEIRNTVYKRNVENSYMLKTQKARQFLSEVNKRFPVLPFSLRAIEDEQVARVGISEAKRHELLDEYPVLKEAPTEIVAQFKFTVLLLPGGTKKITGLPIGKLAEQAATSLSVTDEAMKKLLLSSANPKKSKKKKAAGGDEKVEDDKA</sequence>
<dbReference type="InterPro" id="IPR047113">
    <property type="entry name" value="PA2G4/ARX1"/>
</dbReference>
<feature type="domain" description="Peptidase M24" evidence="3">
    <location>
        <begin position="1521"/>
        <end position="1642"/>
    </location>
</feature>
<feature type="region of interest" description="Disordered" evidence="2">
    <location>
        <begin position="330"/>
        <end position="377"/>
    </location>
</feature>
<dbReference type="InterPro" id="IPR036390">
    <property type="entry name" value="WH_DNA-bd_sf"/>
</dbReference>
<feature type="compositionally biased region" description="Basic and acidic residues" evidence="2">
    <location>
        <begin position="1836"/>
        <end position="1847"/>
    </location>
</feature>
<comment type="caution">
    <text evidence="4">The sequence shown here is derived from an EMBL/GenBank/DDBJ whole genome shotgun (WGS) entry which is preliminary data.</text>
</comment>
<dbReference type="InterPro" id="IPR043502">
    <property type="entry name" value="DNA/RNA_pol_sf"/>
</dbReference>
<comment type="similarity">
    <text evidence="1">Belongs to the peptidase M24 family.</text>
</comment>
<feature type="region of interest" description="Disordered" evidence="2">
    <location>
        <begin position="710"/>
        <end position="820"/>
    </location>
</feature>
<feature type="compositionally biased region" description="Basic and acidic residues" evidence="2">
    <location>
        <begin position="710"/>
        <end position="719"/>
    </location>
</feature>